<protein>
    <recommendedName>
        <fullName evidence="2">Alcohol dehydrogenase-like N-terminal domain-containing protein</fullName>
    </recommendedName>
</protein>
<proteinExistence type="predicted"/>
<evidence type="ECO:0000256" key="1">
    <source>
        <dbReference type="ARBA" id="ARBA00023002"/>
    </source>
</evidence>
<dbReference type="EMBL" id="AMGY01000011">
    <property type="protein sequence ID" value="EXJ77069.1"/>
    <property type="molecule type" value="Genomic_DNA"/>
</dbReference>
<dbReference type="AlphaFoldDB" id="W9Y3M9"/>
<dbReference type="InterPro" id="IPR002328">
    <property type="entry name" value="ADH_Zn_CS"/>
</dbReference>
<dbReference type="Proteomes" id="UP000019478">
    <property type="component" value="Unassembled WGS sequence"/>
</dbReference>
<dbReference type="InterPro" id="IPR013154">
    <property type="entry name" value="ADH-like_N"/>
</dbReference>
<evidence type="ECO:0000313" key="4">
    <source>
        <dbReference type="Proteomes" id="UP000019478"/>
    </source>
</evidence>
<reference evidence="3 4" key="1">
    <citation type="submission" date="2013-03" db="EMBL/GenBank/DDBJ databases">
        <title>The Genome Sequence of Capronia epimyces CBS 606.96.</title>
        <authorList>
            <consortium name="The Broad Institute Genomics Platform"/>
            <person name="Cuomo C."/>
            <person name="de Hoog S."/>
            <person name="Gorbushina A."/>
            <person name="Walker B."/>
            <person name="Young S.K."/>
            <person name="Zeng Q."/>
            <person name="Gargeya S."/>
            <person name="Fitzgerald M."/>
            <person name="Haas B."/>
            <person name="Abouelleil A."/>
            <person name="Allen A.W."/>
            <person name="Alvarado L."/>
            <person name="Arachchi H.M."/>
            <person name="Berlin A.M."/>
            <person name="Chapman S.B."/>
            <person name="Gainer-Dewar J."/>
            <person name="Goldberg J."/>
            <person name="Griggs A."/>
            <person name="Gujja S."/>
            <person name="Hansen M."/>
            <person name="Howarth C."/>
            <person name="Imamovic A."/>
            <person name="Ireland A."/>
            <person name="Larimer J."/>
            <person name="McCowan C."/>
            <person name="Murphy C."/>
            <person name="Pearson M."/>
            <person name="Poon T.W."/>
            <person name="Priest M."/>
            <person name="Roberts A."/>
            <person name="Saif S."/>
            <person name="Shea T."/>
            <person name="Sisk P."/>
            <person name="Sykes S."/>
            <person name="Wortman J."/>
            <person name="Nusbaum C."/>
            <person name="Birren B."/>
        </authorList>
    </citation>
    <scope>NUCLEOTIDE SEQUENCE [LARGE SCALE GENOMIC DNA]</scope>
    <source>
        <strain evidence="3 4">CBS 606.96</strain>
    </source>
</reference>
<evidence type="ECO:0000259" key="2">
    <source>
        <dbReference type="Pfam" id="PF08240"/>
    </source>
</evidence>
<dbReference type="InterPro" id="IPR011032">
    <property type="entry name" value="GroES-like_sf"/>
</dbReference>
<dbReference type="GeneID" id="19174307"/>
<gene>
    <name evidence="3" type="ORF">A1O3_10227</name>
</gene>
<dbReference type="PROSITE" id="PS00059">
    <property type="entry name" value="ADH_ZINC"/>
    <property type="match status" value="1"/>
</dbReference>
<dbReference type="Gene3D" id="3.90.180.10">
    <property type="entry name" value="Medium-chain alcohol dehydrogenases, catalytic domain"/>
    <property type="match status" value="1"/>
</dbReference>
<feature type="domain" description="Alcohol dehydrogenase-like N-terminal" evidence="2">
    <location>
        <begin position="13"/>
        <end position="44"/>
    </location>
</feature>
<dbReference type="Pfam" id="PF08240">
    <property type="entry name" value="ADH_N"/>
    <property type="match status" value="1"/>
</dbReference>
<dbReference type="HOGENOM" id="CLU_2960548_0_0_1"/>
<dbReference type="GO" id="GO:0016491">
    <property type="term" value="F:oxidoreductase activity"/>
    <property type="evidence" value="ECO:0007669"/>
    <property type="project" value="UniProtKB-KW"/>
</dbReference>
<dbReference type="OrthoDB" id="3941538at2759"/>
<keyword evidence="4" id="KW-1185">Reference proteome</keyword>
<sequence>MGLSPLQKPWTGDVPPVILGHEFSGIVEDIGATVSHVKVGDRVVSDKGNQVKTLIAISA</sequence>
<dbReference type="RefSeq" id="XP_007738507.1">
    <property type="nucleotide sequence ID" value="XM_007740317.1"/>
</dbReference>
<dbReference type="SUPFAM" id="SSF50129">
    <property type="entry name" value="GroES-like"/>
    <property type="match status" value="1"/>
</dbReference>
<name>W9Y3M9_9EURO</name>
<comment type="caution">
    <text evidence="3">The sequence shown here is derived from an EMBL/GenBank/DDBJ whole genome shotgun (WGS) entry which is preliminary data.</text>
</comment>
<dbReference type="GO" id="GO:0008270">
    <property type="term" value="F:zinc ion binding"/>
    <property type="evidence" value="ECO:0007669"/>
    <property type="project" value="InterPro"/>
</dbReference>
<keyword evidence="1" id="KW-0560">Oxidoreductase</keyword>
<evidence type="ECO:0000313" key="3">
    <source>
        <dbReference type="EMBL" id="EXJ77069.1"/>
    </source>
</evidence>
<accession>W9Y3M9</accession>
<organism evidence="3 4">
    <name type="scientific">Capronia epimyces CBS 606.96</name>
    <dbReference type="NCBI Taxonomy" id="1182542"/>
    <lineage>
        <taxon>Eukaryota</taxon>
        <taxon>Fungi</taxon>
        <taxon>Dikarya</taxon>
        <taxon>Ascomycota</taxon>
        <taxon>Pezizomycotina</taxon>
        <taxon>Eurotiomycetes</taxon>
        <taxon>Chaetothyriomycetidae</taxon>
        <taxon>Chaetothyriales</taxon>
        <taxon>Herpotrichiellaceae</taxon>
        <taxon>Capronia</taxon>
    </lineage>
</organism>